<dbReference type="EC" id="3.2.1.52" evidence="3"/>
<evidence type="ECO:0000256" key="4">
    <source>
        <dbReference type="ARBA" id="ARBA00022801"/>
    </source>
</evidence>
<dbReference type="PANTHER" id="PTHR30480">
    <property type="entry name" value="BETA-HEXOSAMINIDASE-RELATED"/>
    <property type="match status" value="1"/>
</dbReference>
<evidence type="ECO:0000256" key="5">
    <source>
        <dbReference type="ARBA" id="ARBA00023295"/>
    </source>
</evidence>
<organism evidence="9 10">
    <name type="scientific">Floridaenema aerugineum BLCC-F46</name>
    <dbReference type="NCBI Taxonomy" id="3153654"/>
    <lineage>
        <taxon>Bacteria</taxon>
        <taxon>Bacillati</taxon>
        <taxon>Cyanobacteriota</taxon>
        <taxon>Cyanophyceae</taxon>
        <taxon>Oscillatoriophycideae</taxon>
        <taxon>Aerosakkonematales</taxon>
        <taxon>Aerosakkonemataceae</taxon>
        <taxon>Floridanema</taxon>
        <taxon>Floridanema aerugineum</taxon>
    </lineage>
</organism>
<proteinExistence type="inferred from homology"/>
<evidence type="ECO:0000256" key="2">
    <source>
        <dbReference type="ARBA" id="ARBA00005336"/>
    </source>
</evidence>
<comment type="catalytic activity">
    <reaction evidence="1">
        <text>Hydrolysis of terminal non-reducing N-acetyl-D-hexosamine residues in N-acetyl-beta-D-hexosaminides.</text>
        <dbReference type="EC" id="3.2.1.52"/>
    </reaction>
</comment>
<comment type="caution">
    <text evidence="9">The sequence shown here is derived from an EMBL/GenBank/DDBJ whole genome shotgun (WGS) entry which is preliminary data.</text>
</comment>
<name>A0ABV4X1B7_9CYAN</name>
<comment type="similarity">
    <text evidence="2">Belongs to the glycosyl hydrolase 3 family.</text>
</comment>
<dbReference type="PANTHER" id="PTHR30480:SF13">
    <property type="entry name" value="BETA-HEXOSAMINIDASE"/>
    <property type="match status" value="1"/>
</dbReference>
<keyword evidence="4 9" id="KW-0378">Hydrolase</keyword>
<dbReference type="Pfam" id="PF00933">
    <property type="entry name" value="Glyco_hydro_3"/>
    <property type="match status" value="1"/>
</dbReference>
<protein>
    <recommendedName>
        <fullName evidence="3">beta-N-acetylhexosaminidase</fullName>
        <ecNumber evidence="3">3.2.1.52</ecNumber>
    </recommendedName>
</protein>
<evidence type="ECO:0000259" key="7">
    <source>
        <dbReference type="Pfam" id="PF00933"/>
    </source>
</evidence>
<dbReference type="Proteomes" id="UP001576774">
    <property type="component" value="Unassembled WGS sequence"/>
</dbReference>
<feature type="region of interest" description="Disordered" evidence="6">
    <location>
        <begin position="381"/>
        <end position="400"/>
    </location>
</feature>
<gene>
    <name evidence="9" type="ORF">ACE1CC_06650</name>
</gene>
<accession>A0ABV4X1B7</accession>
<dbReference type="Gene3D" id="3.20.20.300">
    <property type="entry name" value="Glycoside hydrolase, family 3, N-terminal domain"/>
    <property type="match status" value="1"/>
</dbReference>
<dbReference type="InterPro" id="IPR050226">
    <property type="entry name" value="NagZ_Beta-hexosaminidase"/>
</dbReference>
<dbReference type="SUPFAM" id="SSF51445">
    <property type="entry name" value="(Trans)glycosidases"/>
    <property type="match status" value="1"/>
</dbReference>
<evidence type="ECO:0000256" key="6">
    <source>
        <dbReference type="SAM" id="MobiDB-lite"/>
    </source>
</evidence>
<evidence type="ECO:0000313" key="9">
    <source>
        <dbReference type="EMBL" id="MFB2876554.1"/>
    </source>
</evidence>
<evidence type="ECO:0000259" key="8">
    <source>
        <dbReference type="Pfam" id="PF18034"/>
    </source>
</evidence>
<dbReference type="InterPro" id="IPR017853">
    <property type="entry name" value="GH"/>
</dbReference>
<dbReference type="Pfam" id="PF18034">
    <property type="entry name" value="Bac_GH3_C"/>
    <property type="match status" value="1"/>
</dbReference>
<sequence length="578" mass="62417">MKSSQLPEIDTLSLKEQVAQTIVVRASGYLFDHEIKYPQWEPKAAFLQHLISDLGVGGVILLGGSAAELSLRSQQLQSWAKIPLLVAADIEEGVGQRFSSATWFPPPMALSAVAQKNLDRALLYAQQMGAIIAREALAVGINWILAPVVDVNNNPDNPVINIRAFGETPEIVSQLTAAFIQGAKTYPALTVAKHFPGHGDTSVDSHLELPMIPHSEERLAEIELAPFVSAIATGVDAVMSAHLLIPAWDENLPATLSHKILTQQLRHKLQFAGLIVTDALVMGAITNRYGAAETAVLAVEAGVDILLMPQDAEAAIGAICDAVTSGRIPPERIRASVERIWQAKGKVFGEQGSRGAGEQGSKGAGENLKLKTLQLVPNSKLKTQNSKLKTSPVPSPQSPVPSPLYQIAQPAAFETVDNILRDSTQAFGSLPLRLEKLINLRNLILVDDLLDCKYLSRQAPAVTIPQQLGYRTQLGDSRSNSPVISSGETKQPTLLQIFIRGNPFRGSAGLTQVVEDWFKTLLTNGELQALVIYGSPYLKNQFLPFLPPEIPCISSFGQIPAAQAIALELLFTNNHSIK</sequence>
<evidence type="ECO:0000256" key="3">
    <source>
        <dbReference type="ARBA" id="ARBA00012663"/>
    </source>
</evidence>
<evidence type="ECO:0000256" key="1">
    <source>
        <dbReference type="ARBA" id="ARBA00001231"/>
    </source>
</evidence>
<dbReference type="RefSeq" id="WP_413269677.1">
    <property type="nucleotide sequence ID" value="NZ_JBHFNQ010000052.1"/>
</dbReference>
<feature type="domain" description="Bacterial Glycosyl hydrolase family 3 C-terminal" evidence="8">
    <location>
        <begin position="437"/>
        <end position="571"/>
    </location>
</feature>
<dbReference type="InterPro" id="IPR041518">
    <property type="entry name" value="Bac_GH3_C"/>
</dbReference>
<dbReference type="InterPro" id="IPR001764">
    <property type="entry name" value="Glyco_hydro_3_N"/>
</dbReference>
<dbReference type="EMBL" id="JBHFNQ010000052">
    <property type="protein sequence ID" value="MFB2876554.1"/>
    <property type="molecule type" value="Genomic_DNA"/>
</dbReference>
<keyword evidence="5" id="KW-0326">Glycosidase</keyword>
<reference evidence="9 10" key="1">
    <citation type="submission" date="2024-09" db="EMBL/GenBank/DDBJ databases">
        <title>Floridaenema gen nov. (Aerosakkonemataceae, Aerosakkonematales ord. nov., Cyanobacteria) from benthic tropical and subtropical fresh waters, with the description of four new species.</title>
        <authorList>
            <person name="Moretto J.A."/>
            <person name="Berthold D.E."/>
            <person name="Lefler F.W."/>
            <person name="Huang I.-S."/>
            <person name="Laughinghouse H. IV."/>
        </authorList>
    </citation>
    <scope>NUCLEOTIDE SEQUENCE [LARGE SCALE GENOMIC DNA]</scope>
    <source>
        <strain evidence="9 10">BLCC-F46</strain>
    </source>
</reference>
<dbReference type="Gene3D" id="3.40.50.10870">
    <property type="entry name" value="Glycosyl hydrolase family 3"/>
    <property type="match status" value="1"/>
</dbReference>
<evidence type="ECO:0000313" key="10">
    <source>
        <dbReference type="Proteomes" id="UP001576774"/>
    </source>
</evidence>
<dbReference type="InterPro" id="IPR036962">
    <property type="entry name" value="Glyco_hydro_3_N_sf"/>
</dbReference>
<dbReference type="GO" id="GO:0016787">
    <property type="term" value="F:hydrolase activity"/>
    <property type="evidence" value="ECO:0007669"/>
    <property type="project" value="UniProtKB-KW"/>
</dbReference>
<feature type="domain" description="Glycoside hydrolase family 3 N-terminal" evidence="7">
    <location>
        <begin position="15"/>
        <end position="341"/>
    </location>
</feature>
<keyword evidence="10" id="KW-1185">Reference proteome</keyword>